<proteinExistence type="predicted"/>
<dbReference type="AlphaFoldDB" id="A0A8J2P1K9"/>
<keyword evidence="2" id="KW-1185">Reference proteome</keyword>
<dbReference type="Proteomes" id="UP000708208">
    <property type="component" value="Unassembled WGS sequence"/>
</dbReference>
<name>A0A8J2P1K9_9HEXA</name>
<reference evidence="1" key="1">
    <citation type="submission" date="2021-06" db="EMBL/GenBank/DDBJ databases">
        <authorList>
            <person name="Hodson N. C."/>
            <person name="Mongue J. A."/>
            <person name="Jaron S. K."/>
        </authorList>
    </citation>
    <scope>NUCLEOTIDE SEQUENCE</scope>
</reference>
<sequence length="26" mass="3073">MKNISESLLYLRYGTPETGMQIQRDE</sequence>
<protein>
    <submittedName>
        <fullName evidence="1">Uncharacterized protein</fullName>
    </submittedName>
</protein>
<evidence type="ECO:0000313" key="2">
    <source>
        <dbReference type="Proteomes" id="UP000708208"/>
    </source>
</evidence>
<dbReference type="EMBL" id="CAJVCH010071479">
    <property type="protein sequence ID" value="CAG7720559.1"/>
    <property type="molecule type" value="Genomic_DNA"/>
</dbReference>
<feature type="non-terminal residue" evidence="1">
    <location>
        <position position="26"/>
    </location>
</feature>
<organism evidence="1 2">
    <name type="scientific">Allacma fusca</name>
    <dbReference type="NCBI Taxonomy" id="39272"/>
    <lineage>
        <taxon>Eukaryota</taxon>
        <taxon>Metazoa</taxon>
        <taxon>Ecdysozoa</taxon>
        <taxon>Arthropoda</taxon>
        <taxon>Hexapoda</taxon>
        <taxon>Collembola</taxon>
        <taxon>Symphypleona</taxon>
        <taxon>Sminthuridae</taxon>
        <taxon>Allacma</taxon>
    </lineage>
</organism>
<evidence type="ECO:0000313" key="1">
    <source>
        <dbReference type="EMBL" id="CAG7720559.1"/>
    </source>
</evidence>
<comment type="caution">
    <text evidence="1">The sequence shown here is derived from an EMBL/GenBank/DDBJ whole genome shotgun (WGS) entry which is preliminary data.</text>
</comment>
<accession>A0A8J2P1K9</accession>
<gene>
    <name evidence="1" type="ORF">AFUS01_LOCUS9829</name>
</gene>